<comment type="caution">
    <text evidence="2">The sequence shown here is derived from an EMBL/GenBank/DDBJ whole genome shotgun (WGS) entry which is preliminary data.</text>
</comment>
<evidence type="ECO:0000256" key="1">
    <source>
        <dbReference type="SAM" id="MobiDB-lite"/>
    </source>
</evidence>
<sequence>MPPFGLYPIPRHHLYGGEVKRPMYNTKDFEDDVVAKPTKTEAVATAENEKSEGKREKKRGRGRVYRKGRKKKKERRNKEHTQDSVITKGLGIKAEDAGVAATANQTLDTKSISGTKLKCGRSRKDGMNISDQESSKKRKWQSEEGPLVTPPSVHASATNFVVGNDMLKALKSSMSGLGTQFMQGAQPPSGEASKKQRKSGRKIEGTPVVLVASNDKMSDQCQSMTGKKPYLKIDEHPKISTLSPTTEHKQKQNIKSKDNLKGTKESTKPLARVSVMADANTTTLKKTPVPLPPKQFMCGPRRLHGGKEVLQTGAKHLSIPISQEVLIPETPPTSYVGKARNRLGPLTSSQLAEMPETPSKRSKKQRQTENWSFSSGAEGHNSQPSAQVKVKAQHDSRGIGGQASLTSANLNRFTQPLRDEPKPNPLPRLRRASSIGSLPSSSASSMSIFEAFKRVGMPYSRRGIGQDAFTTPEENRKEHRETHEEAQMNAFDEMFQAVQKAVNFTEEQLYLDWYLDWQAENDTVEPLPCLGQASGCTPKKEEILRLGKEEDINIRKVLDNGGLNQDLLNGAHQSAQKAEEFLMLAVRARVPVPIGKIEGTYTLYCPQYAASHFDRYGYGKRTFTIASIAGFKDKNLWTARLSIPPRPMSYTILTFSAPPHASFRTTTIKTSAEEYEMEVIFLGNGYMQLRVDLNLLLRGKPTENFDGKKLWMEFLGVHQKALKWVEERGDIER</sequence>
<dbReference type="EMBL" id="ML986717">
    <property type="protein sequence ID" value="KAF2259222.1"/>
    <property type="molecule type" value="Genomic_DNA"/>
</dbReference>
<name>A0A9P4JYF1_9PLEO</name>
<dbReference type="OrthoDB" id="3685818at2759"/>
<feature type="compositionally biased region" description="Polar residues" evidence="1">
    <location>
        <begin position="368"/>
        <end position="386"/>
    </location>
</feature>
<evidence type="ECO:0000313" key="2">
    <source>
        <dbReference type="EMBL" id="KAF2259222.1"/>
    </source>
</evidence>
<proteinExistence type="predicted"/>
<feature type="compositionally biased region" description="Polar residues" evidence="1">
    <location>
        <begin position="102"/>
        <end position="114"/>
    </location>
</feature>
<protein>
    <submittedName>
        <fullName evidence="2">Uncharacterized protein</fullName>
    </submittedName>
</protein>
<dbReference type="AlphaFoldDB" id="A0A9P4JYF1"/>
<evidence type="ECO:0000313" key="3">
    <source>
        <dbReference type="Proteomes" id="UP000800093"/>
    </source>
</evidence>
<accession>A0A9P4JYF1</accession>
<feature type="region of interest" description="Disordered" evidence="1">
    <location>
        <begin position="31"/>
        <end position="153"/>
    </location>
</feature>
<gene>
    <name evidence="2" type="ORF">CC78DRAFT_592851</name>
</gene>
<feature type="compositionally biased region" description="Polar residues" evidence="1">
    <location>
        <begin position="403"/>
        <end position="414"/>
    </location>
</feature>
<organism evidence="2 3">
    <name type="scientific">Lojkania enalia</name>
    <dbReference type="NCBI Taxonomy" id="147567"/>
    <lineage>
        <taxon>Eukaryota</taxon>
        <taxon>Fungi</taxon>
        <taxon>Dikarya</taxon>
        <taxon>Ascomycota</taxon>
        <taxon>Pezizomycotina</taxon>
        <taxon>Dothideomycetes</taxon>
        <taxon>Pleosporomycetidae</taxon>
        <taxon>Pleosporales</taxon>
        <taxon>Pleosporales incertae sedis</taxon>
        <taxon>Lojkania</taxon>
    </lineage>
</organism>
<reference evidence="3" key="1">
    <citation type="journal article" date="2020" name="Stud. Mycol.">
        <title>101 Dothideomycetes genomes: A test case for predicting lifestyles and emergence of pathogens.</title>
        <authorList>
            <person name="Haridas S."/>
            <person name="Albert R."/>
            <person name="Binder M."/>
            <person name="Bloem J."/>
            <person name="LaButti K."/>
            <person name="Salamov A."/>
            <person name="Andreopoulos B."/>
            <person name="Baker S."/>
            <person name="Barry K."/>
            <person name="Bills G."/>
            <person name="Bluhm B."/>
            <person name="Cannon C."/>
            <person name="Castanera R."/>
            <person name="Culley D."/>
            <person name="Daum C."/>
            <person name="Ezra D."/>
            <person name="Gonzalez J."/>
            <person name="Henrissat B."/>
            <person name="Kuo A."/>
            <person name="Liang C."/>
            <person name="Lipzen A."/>
            <person name="Lutzoni F."/>
            <person name="Magnuson J."/>
            <person name="Mondo S."/>
            <person name="Nolan M."/>
            <person name="Ohm R."/>
            <person name="Pangilinan J."/>
            <person name="Park H.-J."/>
            <person name="Ramirez L."/>
            <person name="Alfaro M."/>
            <person name="Sun H."/>
            <person name="Tritt A."/>
            <person name="Yoshinaga Y."/>
            <person name="Zwiers L.-H."/>
            <person name="Turgeon B."/>
            <person name="Goodwin S."/>
            <person name="Spatafora J."/>
            <person name="Crous P."/>
            <person name="Grigoriev I."/>
        </authorList>
    </citation>
    <scope>NUCLEOTIDE SEQUENCE [LARGE SCALE GENOMIC DNA]</scope>
    <source>
        <strain evidence="3">CBS 304.66</strain>
    </source>
</reference>
<dbReference type="Proteomes" id="UP000800093">
    <property type="component" value="Unassembled WGS sequence"/>
</dbReference>
<keyword evidence="3" id="KW-1185">Reference proteome</keyword>
<feature type="region of interest" description="Disordered" evidence="1">
    <location>
        <begin position="178"/>
        <end position="262"/>
    </location>
</feature>
<feature type="compositionally biased region" description="Basic and acidic residues" evidence="1">
    <location>
        <begin position="246"/>
        <end position="262"/>
    </location>
</feature>
<feature type="compositionally biased region" description="Basic residues" evidence="1">
    <location>
        <begin position="56"/>
        <end position="75"/>
    </location>
</feature>
<feature type="region of interest" description="Disordered" evidence="1">
    <location>
        <begin position="332"/>
        <end position="440"/>
    </location>
</feature>